<dbReference type="Pfam" id="PF02922">
    <property type="entry name" value="CBM_48"/>
    <property type="match status" value="1"/>
</dbReference>
<dbReference type="InterPro" id="IPR013783">
    <property type="entry name" value="Ig-like_fold"/>
</dbReference>
<dbReference type="PANTHER" id="PTHR43651:SF3">
    <property type="entry name" value="1,4-ALPHA-GLUCAN-BRANCHING ENZYME"/>
    <property type="match status" value="1"/>
</dbReference>
<dbReference type="InterPro" id="IPR013780">
    <property type="entry name" value="Glyco_hydro_b"/>
</dbReference>
<dbReference type="GO" id="GO:0043169">
    <property type="term" value="F:cation binding"/>
    <property type="evidence" value="ECO:0007669"/>
    <property type="project" value="InterPro"/>
</dbReference>
<dbReference type="FunFam" id="2.60.40.1180:FF:000050">
    <property type="entry name" value="1,4-alpha-glucan branching enzyme"/>
    <property type="match status" value="1"/>
</dbReference>
<dbReference type="CDD" id="cd02854">
    <property type="entry name" value="E_set_GBE_euk_N"/>
    <property type="match status" value="1"/>
</dbReference>
<dbReference type="GO" id="GO:0003844">
    <property type="term" value="F:1,4-alpha-glucan branching enzyme activity"/>
    <property type="evidence" value="ECO:0007669"/>
    <property type="project" value="UniProtKB-EC"/>
</dbReference>
<reference evidence="10 11" key="1">
    <citation type="journal article" date="2018" name="Mar. Genomics">
        <title>Complete genome sequence of Marinifilaceae bacterium strain SPP2, isolated from the Antarctic marine sediment.</title>
        <authorList>
            <person name="Watanabe M."/>
            <person name="Kojima H."/>
            <person name="Fukui M."/>
        </authorList>
    </citation>
    <scope>NUCLEOTIDE SEQUENCE [LARGE SCALE GENOMIC DNA]</scope>
    <source>
        <strain evidence="10 11">SPP2</strain>
    </source>
</reference>
<evidence type="ECO:0000313" key="10">
    <source>
        <dbReference type="EMBL" id="BAX81955.1"/>
    </source>
</evidence>
<feature type="domain" description="Glycosyl hydrolase family 13 catalytic" evidence="9">
    <location>
        <begin position="172"/>
        <end position="551"/>
    </location>
</feature>
<dbReference type="Gene3D" id="2.60.40.10">
    <property type="entry name" value="Immunoglobulins"/>
    <property type="match status" value="1"/>
</dbReference>
<sequence>MIKHLKIIESDPMLIDYQYVIQKRLNAASQKEREITKSTLSDFANGHHYYGLHRNSNHWIIREWAPNADKMFLIGEFSDWQEHADYQFKKIENGNFELKLPLASLKQADFYKLLLHWPGGKGERIPVWCTRVVQDAKTLIYSAQVWQSELPFEWKYESKRVKYKSPLIYEAHIGMATEKEGVGTYNEFRELVLPRIHKAGYNTIQLMAIQEHPYYGSFGYHVSSLFAASSRFGTPEELKQLIDAAHSLGIMVIMDIIHSHAVKNELEGIGNFDGSPYQFFHADERREHIAWDSLCYDYGKNEVLHLLLSNIKYWLEEYHFDGYRFDGVTSMLYYDHGLSRDFTSYEMYFDGGQDEDAICYLTLANKLIHEYNPNAISVAEEMSGYPGLASSLEDGGLDFDFRLAMGIPDYWIKLIKETLDENWDVGKIFYELSNKRYEEKTISYAESHDQALVGDQTLIFRLIEKAMYDSMDKSSENLVVDRGIALHKLIRLLTISCSGNGYLNFMGNEFGHPEWIDFPRVGNNWSYKHARRQWSLVDNQLLRFETLNEFDKDMIALQNKEEFINEPYINCVQSDQGNQVLAVQRKDLLFVYNLNPNESFTHYGIPANSGKYQLVLNSDEKKYGGFDRVDGNLLYYSKPEALMSNKHRIYLYLPSRTALVFKYIPTKRIF</sequence>
<dbReference type="Gene3D" id="2.60.40.1180">
    <property type="entry name" value="Golgi alpha-mannosidase II"/>
    <property type="match status" value="1"/>
</dbReference>
<dbReference type="InterPro" id="IPR014756">
    <property type="entry name" value="Ig_E-set"/>
</dbReference>
<feature type="active site" description="Proton donor" evidence="8">
    <location>
        <position position="380"/>
    </location>
</feature>
<dbReference type="SUPFAM" id="SSF51011">
    <property type="entry name" value="Glycosyl hydrolase domain"/>
    <property type="match status" value="1"/>
</dbReference>
<dbReference type="InterPro" id="IPR004193">
    <property type="entry name" value="Glyco_hydro_13_N"/>
</dbReference>
<dbReference type="EMBL" id="AP018042">
    <property type="protein sequence ID" value="BAX81955.1"/>
    <property type="molecule type" value="Genomic_DNA"/>
</dbReference>
<dbReference type="KEGG" id="mbas:ALGA_3663"/>
<dbReference type="GO" id="GO:0005978">
    <property type="term" value="P:glycogen biosynthetic process"/>
    <property type="evidence" value="ECO:0007669"/>
    <property type="project" value="InterPro"/>
</dbReference>
<organism evidence="10 11">
    <name type="scientific">Labilibaculum antarcticum</name>
    <dbReference type="NCBI Taxonomy" id="1717717"/>
    <lineage>
        <taxon>Bacteria</taxon>
        <taxon>Pseudomonadati</taxon>
        <taxon>Bacteroidota</taxon>
        <taxon>Bacteroidia</taxon>
        <taxon>Marinilabiliales</taxon>
        <taxon>Marinifilaceae</taxon>
        <taxon>Labilibaculum</taxon>
    </lineage>
</organism>
<feature type="active site" description="Nucleophile" evidence="8">
    <location>
        <position position="326"/>
    </location>
</feature>
<evidence type="ECO:0000256" key="4">
    <source>
        <dbReference type="ARBA" id="ARBA00012541"/>
    </source>
</evidence>
<comment type="similarity">
    <text evidence="3">Belongs to the glycosyl hydrolase 13 family. GlgB subfamily.</text>
</comment>
<gene>
    <name evidence="10" type="ORF">ALGA_3663</name>
</gene>
<dbReference type="Gene3D" id="3.20.20.80">
    <property type="entry name" value="Glycosidases"/>
    <property type="match status" value="1"/>
</dbReference>
<dbReference type="RefSeq" id="WP_096431841.1">
    <property type="nucleotide sequence ID" value="NZ_AP018042.1"/>
</dbReference>
<evidence type="ECO:0000256" key="2">
    <source>
        <dbReference type="ARBA" id="ARBA00002953"/>
    </source>
</evidence>
<dbReference type="GO" id="GO:0005737">
    <property type="term" value="C:cytoplasm"/>
    <property type="evidence" value="ECO:0007669"/>
    <property type="project" value="TreeGrafter"/>
</dbReference>
<dbReference type="InterPro" id="IPR006048">
    <property type="entry name" value="A-amylase/branching_C"/>
</dbReference>
<keyword evidence="6" id="KW-0808">Transferase</keyword>
<dbReference type="Pfam" id="PF02806">
    <property type="entry name" value="Alpha-amylase_C"/>
    <property type="match status" value="1"/>
</dbReference>
<dbReference type="AlphaFoldDB" id="A0A1Y1CNL6"/>
<dbReference type="Pfam" id="PF00128">
    <property type="entry name" value="Alpha-amylase"/>
    <property type="match status" value="1"/>
</dbReference>
<name>A0A1Y1CNL6_9BACT</name>
<dbReference type="InterPro" id="IPR037439">
    <property type="entry name" value="Branching_enzy"/>
</dbReference>
<dbReference type="OrthoDB" id="9800174at2"/>
<evidence type="ECO:0000256" key="6">
    <source>
        <dbReference type="ARBA" id="ARBA00022679"/>
    </source>
</evidence>
<dbReference type="PIRSF" id="PIRSF000463">
    <property type="entry name" value="GlgB"/>
    <property type="match status" value="1"/>
</dbReference>
<dbReference type="InterPro" id="IPR006047">
    <property type="entry name" value="GH13_cat_dom"/>
</dbReference>
<keyword evidence="11" id="KW-1185">Reference proteome</keyword>
<dbReference type="SUPFAM" id="SSF81296">
    <property type="entry name" value="E set domains"/>
    <property type="match status" value="1"/>
</dbReference>
<dbReference type="CDD" id="cd11321">
    <property type="entry name" value="AmyAc_bac_euk_BE"/>
    <property type="match status" value="1"/>
</dbReference>
<evidence type="ECO:0000256" key="7">
    <source>
        <dbReference type="ARBA" id="ARBA00023277"/>
    </source>
</evidence>
<dbReference type="FunFam" id="3.20.20.80:FF:000001">
    <property type="entry name" value="1,4-alpha-glucan branching enzyme"/>
    <property type="match status" value="1"/>
</dbReference>
<keyword evidence="5" id="KW-0328">Glycosyltransferase</keyword>
<dbReference type="SUPFAM" id="SSF51445">
    <property type="entry name" value="(Trans)glycosidases"/>
    <property type="match status" value="1"/>
</dbReference>
<dbReference type="PANTHER" id="PTHR43651">
    <property type="entry name" value="1,4-ALPHA-GLUCAN-BRANCHING ENZYME"/>
    <property type="match status" value="1"/>
</dbReference>
<comment type="function">
    <text evidence="2">Catalyzes the formation of the alpha-1,6-glucosidic linkages in glycogen by scission of a 1,4-alpha-linked oligosaccharide from growing alpha-1,4-glucan chains and the subsequent attachment of the oligosaccharide to the alpha-1,6 position.</text>
</comment>
<dbReference type="EC" id="2.4.1.18" evidence="4"/>
<protein>
    <recommendedName>
        <fullName evidence="4">1,4-alpha-glucan branching enzyme</fullName>
        <ecNumber evidence="4">2.4.1.18</ecNumber>
    </recommendedName>
</protein>
<dbReference type="Proteomes" id="UP000218267">
    <property type="component" value="Chromosome"/>
</dbReference>
<evidence type="ECO:0000256" key="5">
    <source>
        <dbReference type="ARBA" id="ARBA00022676"/>
    </source>
</evidence>
<accession>A0A1Y1CNL6</accession>
<evidence type="ECO:0000259" key="9">
    <source>
        <dbReference type="SMART" id="SM00642"/>
    </source>
</evidence>
<evidence type="ECO:0000256" key="1">
    <source>
        <dbReference type="ARBA" id="ARBA00000826"/>
    </source>
</evidence>
<keyword evidence="7" id="KW-0119">Carbohydrate metabolism</keyword>
<evidence type="ECO:0000256" key="3">
    <source>
        <dbReference type="ARBA" id="ARBA00009000"/>
    </source>
</evidence>
<dbReference type="InterPro" id="IPR017853">
    <property type="entry name" value="GH"/>
</dbReference>
<reference evidence="11" key="2">
    <citation type="journal article" date="2020" name="Antonie Van Leeuwenhoek">
        <title>Labilibaculum antarcticum sp. nov., a novel facultative anaerobic, psychrotorelant bacterium isolated from marine sediment of Antarctica.</title>
        <authorList>
            <person name="Watanabe M."/>
            <person name="Kojima H."/>
            <person name="Fukui M."/>
        </authorList>
    </citation>
    <scope>NUCLEOTIDE SEQUENCE [LARGE SCALE GENOMIC DNA]</scope>
    <source>
        <strain evidence="11">SPP2</strain>
    </source>
</reference>
<dbReference type="SMART" id="SM00642">
    <property type="entry name" value="Aamy"/>
    <property type="match status" value="1"/>
</dbReference>
<comment type="catalytic activity">
    <reaction evidence="1">
        <text>Transfers a segment of a (1-&gt;4)-alpha-D-glucan chain to a primary hydroxy group in a similar glucan chain.</text>
        <dbReference type="EC" id="2.4.1.18"/>
    </reaction>
</comment>
<dbReference type="GO" id="GO:0004553">
    <property type="term" value="F:hydrolase activity, hydrolyzing O-glycosyl compounds"/>
    <property type="evidence" value="ECO:0007669"/>
    <property type="project" value="InterPro"/>
</dbReference>
<proteinExistence type="inferred from homology"/>
<evidence type="ECO:0000256" key="8">
    <source>
        <dbReference type="PIRSR" id="PIRSR000463-1"/>
    </source>
</evidence>
<evidence type="ECO:0000313" key="11">
    <source>
        <dbReference type="Proteomes" id="UP000218267"/>
    </source>
</evidence>